<dbReference type="EnsemblBacteria" id="ADF60847">
    <property type="protein sequence ID" value="ADF60847"/>
    <property type="gene ID" value="ECL_01286"/>
</dbReference>
<dbReference type="SMART" id="SM00052">
    <property type="entry name" value="EAL"/>
    <property type="match status" value="1"/>
</dbReference>
<keyword evidence="3" id="KW-1185">Reference proteome</keyword>
<dbReference type="KEGG" id="enc:ECL_01286"/>
<evidence type="ECO:0000259" key="1">
    <source>
        <dbReference type="PROSITE" id="PS50883"/>
    </source>
</evidence>
<dbReference type="HOGENOM" id="CLU_092727_1_0_6"/>
<feature type="domain" description="EAL" evidence="1">
    <location>
        <begin position="1"/>
        <end position="232"/>
    </location>
</feature>
<dbReference type="RefSeq" id="WP_013095938.1">
    <property type="nucleotide sequence ID" value="NC_014121.1"/>
</dbReference>
<dbReference type="PROSITE" id="PS50883">
    <property type="entry name" value="EAL"/>
    <property type="match status" value="1"/>
</dbReference>
<proteinExistence type="predicted"/>
<dbReference type="EMBL" id="CP001918">
    <property type="protein sequence ID" value="ADF60847.1"/>
    <property type="molecule type" value="Genomic_DNA"/>
</dbReference>
<dbReference type="STRING" id="716541.ECL_01286"/>
<dbReference type="Gene3D" id="3.20.20.450">
    <property type="entry name" value="EAL domain"/>
    <property type="match status" value="1"/>
</dbReference>
<protein>
    <submittedName>
        <fullName evidence="2">Diguanylate phosphodiesterase</fullName>
    </submittedName>
</protein>
<dbReference type="InterPro" id="IPR001633">
    <property type="entry name" value="EAL_dom"/>
</dbReference>
<dbReference type="PATRIC" id="fig|716541.4.peg.1537"/>
<organism evidence="2 3">
    <name type="scientific">Enterobacter cloacae subsp. cloacae (strain ATCC 13047 / DSM 30054 / NBRC 13535 / NCTC 10005 / WDCM 00083 / NCDC 279-56)</name>
    <dbReference type="NCBI Taxonomy" id="716541"/>
    <lineage>
        <taxon>Bacteria</taxon>
        <taxon>Pseudomonadati</taxon>
        <taxon>Pseudomonadota</taxon>
        <taxon>Gammaproteobacteria</taxon>
        <taxon>Enterobacterales</taxon>
        <taxon>Enterobacteriaceae</taxon>
        <taxon>Enterobacter</taxon>
        <taxon>Enterobacter cloacae complex</taxon>
    </lineage>
</organism>
<dbReference type="SUPFAM" id="SSF141868">
    <property type="entry name" value="EAL domain-like"/>
    <property type="match status" value="1"/>
</dbReference>
<dbReference type="eggNOG" id="COG2200">
    <property type="taxonomic scope" value="Bacteria"/>
</dbReference>
<sequence>MTAQNLIDTSPSLQHLSHDIAGIKLEPIIALSSQRQVGVEVLSVLSAREQSEAFFNDRSAEWSLTLLEAQLVALKNTPHCHNLYVNLPITVLTQPDAFQRLLRLPAAPLNIEIVDPARFLALSDTKRQDVHQRLLQLRRQGHGIWLDDIDEAIVQPFLSCRLPLTGIKIDKEAFWRLRAPPALGQLVTRCFQLADNVLIEGIETEKDHSRARQAGAGLGQGYYWPSWTWPEE</sequence>
<dbReference type="AlphaFoldDB" id="A0A0H3CI63"/>
<accession>A0A0H3CI63</accession>
<dbReference type="Pfam" id="PF00563">
    <property type="entry name" value="EAL"/>
    <property type="match status" value="1"/>
</dbReference>
<dbReference type="InterPro" id="IPR035919">
    <property type="entry name" value="EAL_sf"/>
</dbReference>
<evidence type="ECO:0000313" key="3">
    <source>
        <dbReference type="Proteomes" id="UP000002363"/>
    </source>
</evidence>
<reference evidence="2 3" key="1">
    <citation type="journal article" date="2010" name="J. Bacteriol.">
        <title>Complete genome sequence of Enterobacter cloacae subsp. cloacae type strain ATCC 13047.</title>
        <authorList>
            <person name="Ren Y."/>
            <person name="Ren Y."/>
            <person name="Zhou Z."/>
            <person name="Guo X."/>
            <person name="Li Y."/>
            <person name="Feng L."/>
            <person name="Wang L."/>
        </authorList>
    </citation>
    <scope>NUCLEOTIDE SEQUENCE [LARGE SCALE GENOMIC DNA]</scope>
    <source>
        <strain evidence="3">ATCC 13047 / DSM 30054 / NBRC 13535 / NCTC 10005 / WDCM 00083 / NCDC 279-56</strain>
    </source>
</reference>
<name>A0A0H3CI63_ENTCC</name>
<gene>
    <name evidence="2" type="ordered locus">ECL_01286</name>
</gene>
<dbReference type="OrthoDB" id="6623526at2"/>
<dbReference type="Proteomes" id="UP000002363">
    <property type="component" value="Chromosome"/>
</dbReference>
<evidence type="ECO:0000313" key="2">
    <source>
        <dbReference type="EMBL" id="ADF60847.1"/>
    </source>
</evidence>